<dbReference type="Proteomes" id="UP000287198">
    <property type="component" value="Unassembled WGS sequence"/>
</dbReference>
<evidence type="ECO:0000256" key="2">
    <source>
        <dbReference type="ARBA" id="ARBA00005801"/>
    </source>
</evidence>
<dbReference type="Pfam" id="PF01478">
    <property type="entry name" value="Peptidase_A24"/>
    <property type="match status" value="1"/>
</dbReference>
<dbReference type="GO" id="GO:0008168">
    <property type="term" value="F:methyltransferase activity"/>
    <property type="evidence" value="ECO:0007669"/>
    <property type="project" value="UniProtKB-KW"/>
</dbReference>
<dbReference type="GO" id="GO:0006465">
    <property type="term" value="P:signal peptide processing"/>
    <property type="evidence" value="ECO:0007669"/>
    <property type="project" value="TreeGrafter"/>
</dbReference>
<comment type="catalytic activity">
    <reaction evidence="14 18">
        <text>Typically cleaves a -Gly-|-Phe- bond to release an N-terminal, basic peptide of 5-8 residues from type IV prepilin, and then N-methylates the new N-terminal amino group, the methyl donor being S-adenosyl-L-methionine.</text>
        <dbReference type="EC" id="3.4.23.43"/>
    </reaction>
</comment>
<dbReference type="InterPro" id="IPR000045">
    <property type="entry name" value="Prepilin_IV_endopep_pep"/>
</dbReference>
<feature type="transmembrane region" description="Helical" evidence="19">
    <location>
        <begin position="12"/>
        <end position="35"/>
    </location>
</feature>
<keyword evidence="12 19" id="KW-0472">Membrane</keyword>
<dbReference type="PRINTS" id="PR00864">
    <property type="entry name" value="PREPILNPTASE"/>
</dbReference>
<feature type="transmembrane region" description="Helical" evidence="19">
    <location>
        <begin position="227"/>
        <end position="260"/>
    </location>
</feature>
<keyword evidence="4" id="KW-0997">Cell inner membrane</keyword>
<feature type="transmembrane region" description="Helical" evidence="19">
    <location>
        <begin position="194"/>
        <end position="215"/>
    </location>
</feature>
<evidence type="ECO:0000256" key="6">
    <source>
        <dbReference type="ARBA" id="ARBA00022670"/>
    </source>
</evidence>
<accession>A0A432XWH0</accession>
<evidence type="ECO:0000259" key="20">
    <source>
        <dbReference type="Pfam" id="PF01478"/>
    </source>
</evidence>
<comment type="caution">
    <text evidence="22">The sequence shown here is derived from an EMBL/GenBank/DDBJ whole genome shotgun (WGS) entry which is preliminary data.</text>
</comment>
<dbReference type="OrthoDB" id="9789291at2"/>
<evidence type="ECO:0000256" key="1">
    <source>
        <dbReference type="ARBA" id="ARBA00004429"/>
    </source>
</evidence>
<keyword evidence="6 18" id="KW-0645">Protease</keyword>
<dbReference type="EC" id="3.4.23.43" evidence="15 18"/>
<dbReference type="InterPro" id="IPR050882">
    <property type="entry name" value="Prepilin_peptidase/N-MTase"/>
</dbReference>
<gene>
    <name evidence="22" type="ORF">CWI69_08460</name>
</gene>
<evidence type="ECO:0000313" key="22">
    <source>
        <dbReference type="EMBL" id="RUO53047.1"/>
    </source>
</evidence>
<keyword evidence="8" id="KW-0949">S-adenosyl-L-methionine</keyword>
<evidence type="ECO:0000256" key="14">
    <source>
        <dbReference type="ARBA" id="ARBA00050401"/>
    </source>
</evidence>
<reference evidence="23" key="1">
    <citation type="journal article" date="2018" name="Front. Microbiol.">
        <title>Genome-Based Analysis Reveals the Taxonomy and Diversity of the Family Idiomarinaceae.</title>
        <authorList>
            <person name="Liu Y."/>
            <person name="Lai Q."/>
            <person name="Shao Z."/>
        </authorList>
    </citation>
    <scope>NUCLEOTIDE SEQUENCE [LARGE SCALE GENOMIC DNA]</scope>
    <source>
        <strain evidence="23">BH195</strain>
    </source>
</reference>
<evidence type="ECO:0000256" key="15">
    <source>
        <dbReference type="ARBA" id="ARBA00067082"/>
    </source>
</evidence>
<evidence type="ECO:0000256" key="10">
    <source>
        <dbReference type="ARBA" id="ARBA00022801"/>
    </source>
</evidence>
<keyword evidence="13 18" id="KW-0511">Multifunctional enzyme</keyword>
<evidence type="ECO:0000256" key="9">
    <source>
        <dbReference type="ARBA" id="ARBA00022692"/>
    </source>
</evidence>
<protein>
    <recommendedName>
        <fullName evidence="16 18">Prepilin leader peptidase/N-methyltransferase</fullName>
        <ecNumber evidence="18">2.1.1.-</ecNumber>
        <ecNumber evidence="15 18">3.4.23.43</ecNumber>
    </recommendedName>
</protein>
<dbReference type="FunFam" id="1.20.120.1220:FF:000001">
    <property type="entry name" value="Type 4 prepilin-like proteins leader peptide-processing enzyme"/>
    <property type="match status" value="1"/>
</dbReference>
<dbReference type="Pfam" id="PF06750">
    <property type="entry name" value="A24_N_bact"/>
    <property type="match status" value="1"/>
</dbReference>
<proteinExistence type="inferred from homology"/>
<evidence type="ECO:0000313" key="23">
    <source>
        <dbReference type="Proteomes" id="UP000287198"/>
    </source>
</evidence>
<keyword evidence="5 18" id="KW-0489">Methyltransferase</keyword>
<keyword evidence="10 18" id="KW-0378">Hydrolase</keyword>
<organism evidence="22 23">
    <name type="scientific">Pseudidiomarina halophila</name>
    <dbReference type="NCBI Taxonomy" id="1449799"/>
    <lineage>
        <taxon>Bacteria</taxon>
        <taxon>Pseudomonadati</taxon>
        <taxon>Pseudomonadota</taxon>
        <taxon>Gammaproteobacteria</taxon>
        <taxon>Alteromonadales</taxon>
        <taxon>Idiomarinaceae</taxon>
        <taxon>Pseudidiomarina</taxon>
    </lineage>
</organism>
<sequence length="300" mass="33435">MLQQIYELYPAYSHLTLILGLVLGLVVGSFLNVVIGRLPIMMQRQWQRECAVFLSGDTGSDTVNENPAAKPDTFNISTPGSHCPKCKHPIKWYDNIPVISWLILKARCRHCNAPISLRYPAIELLTGVVFASIAWFYGAGWPAFYYMVFAALLIAMFFIDYDHMLLPDQLTYFTLWLGLFVAWTGGPVSLPDAVMGAIGGYLFLWSVYWAFKLLTGKEGMGYGDFKLLAAFGAWAGYQLLPVIVLAAAFSGAVIGITLQLVQRNKRGQPIPFGPFLILGGVIALLWGEPLLQWYWGLVRI</sequence>
<evidence type="ECO:0000256" key="17">
    <source>
        <dbReference type="RuleBase" id="RU003793"/>
    </source>
</evidence>
<evidence type="ECO:0000256" key="4">
    <source>
        <dbReference type="ARBA" id="ARBA00022519"/>
    </source>
</evidence>
<dbReference type="RefSeq" id="WP_126763731.1">
    <property type="nucleotide sequence ID" value="NZ_JBHLTZ010000012.1"/>
</dbReference>
<feature type="transmembrane region" description="Helical" evidence="19">
    <location>
        <begin position="117"/>
        <end position="137"/>
    </location>
</feature>
<dbReference type="PANTHER" id="PTHR30487">
    <property type="entry name" value="TYPE 4 PREPILIN-LIKE PROTEINS LEADER PEPTIDE-PROCESSING ENZYME"/>
    <property type="match status" value="1"/>
</dbReference>
<dbReference type="AlphaFoldDB" id="A0A432XWH0"/>
<evidence type="ECO:0000256" key="16">
    <source>
        <dbReference type="ARBA" id="ARBA00071870"/>
    </source>
</evidence>
<feature type="domain" description="Prepilin type IV endopeptidase peptidase" evidence="20">
    <location>
        <begin position="147"/>
        <end position="256"/>
    </location>
</feature>
<evidence type="ECO:0000256" key="13">
    <source>
        <dbReference type="ARBA" id="ARBA00023268"/>
    </source>
</evidence>
<dbReference type="InterPro" id="IPR014032">
    <property type="entry name" value="Peptidase_A24A_bac"/>
</dbReference>
<evidence type="ECO:0000256" key="3">
    <source>
        <dbReference type="ARBA" id="ARBA00022475"/>
    </source>
</evidence>
<comment type="subcellular location">
    <subcellularLocation>
        <location evidence="1">Cell inner membrane</location>
        <topology evidence="1">Multi-pass membrane protein</topology>
    </subcellularLocation>
    <subcellularLocation>
        <location evidence="18">Cell membrane</location>
        <topology evidence="18">Multi-pass membrane protein</topology>
    </subcellularLocation>
</comment>
<keyword evidence="3" id="KW-1003">Cell membrane</keyword>
<keyword evidence="23" id="KW-1185">Reference proteome</keyword>
<name>A0A432XWH0_9GAMM</name>
<dbReference type="PANTHER" id="PTHR30487:SF0">
    <property type="entry name" value="PREPILIN LEADER PEPTIDASE_N-METHYLTRANSFERASE-RELATED"/>
    <property type="match status" value="1"/>
</dbReference>
<evidence type="ECO:0000256" key="18">
    <source>
        <dbReference type="RuleBase" id="RU003794"/>
    </source>
</evidence>
<dbReference type="EC" id="2.1.1.-" evidence="18"/>
<evidence type="ECO:0000256" key="5">
    <source>
        <dbReference type="ARBA" id="ARBA00022603"/>
    </source>
</evidence>
<feature type="transmembrane region" description="Helical" evidence="19">
    <location>
        <begin position="143"/>
        <end position="161"/>
    </location>
</feature>
<keyword evidence="7 18" id="KW-0808">Transferase</keyword>
<dbReference type="Gene3D" id="1.20.120.1220">
    <property type="match status" value="1"/>
</dbReference>
<evidence type="ECO:0000259" key="21">
    <source>
        <dbReference type="Pfam" id="PF06750"/>
    </source>
</evidence>
<dbReference type="GO" id="GO:0005886">
    <property type="term" value="C:plasma membrane"/>
    <property type="evidence" value="ECO:0007669"/>
    <property type="project" value="UniProtKB-SubCell"/>
</dbReference>
<dbReference type="GO" id="GO:0004190">
    <property type="term" value="F:aspartic-type endopeptidase activity"/>
    <property type="evidence" value="ECO:0007669"/>
    <property type="project" value="UniProtKB-EC"/>
</dbReference>
<dbReference type="GO" id="GO:0032259">
    <property type="term" value="P:methylation"/>
    <property type="evidence" value="ECO:0007669"/>
    <property type="project" value="UniProtKB-KW"/>
</dbReference>
<comment type="function">
    <text evidence="18">Plays an essential role in type IV pili and type II pseudopili formation by proteolytically removing the leader sequence from substrate proteins and subsequently monomethylating the alpha-amino group of the newly exposed N-terminal phenylalanine.</text>
</comment>
<feature type="transmembrane region" description="Helical" evidence="19">
    <location>
        <begin position="170"/>
        <end position="188"/>
    </location>
</feature>
<feature type="domain" description="Prepilin peptidase A24 N-terminal" evidence="21">
    <location>
        <begin position="22"/>
        <end position="136"/>
    </location>
</feature>
<evidence type="ECO:0000256" key="8">
    <source>
        <dbReference type="ARBA" id="ARBA00022691"/>
    </source>
</evidence>
<evidence type="ECO:0000256" key="19">
    <source>
        <dbReference type="SAM" id="Phobius"/>
    </source>
</evidence>
<dbReference type="InterPro" id="IPR010627">
    <property type="entry name" value="Prepilin_pept_A24_N"/>
</dbReference>
<keyword evidence="9 18" id="KW-0812">Transmembrane</keyword>
<keyword evidence="11 19" id="KW-1133">Transmembrane helix</keyword>
<evidence type="ECO:0000256" key="7">
    <source>
        <dbReference type="ARBA" id="ARBA00022679"/>
    </source>
</evidence>
<comment type="similarity">
    <text evidence="2 17">Belongs to the peptidase A24 family.</text>
</comment>
<feature type="transmembrane region" description="Helical" evidence="19">
    <location>
        <begin position="272"/>
        <end position="295"/>
    </location>
</feature>
<evidence type="ECO:0000256" key="12">
    <source>
        <dbReference type="ARBA" id="ARBA00023136"/>
    </source>
</evidence>
<dbReference type="EMBL" id="PIPW01000002">
    <property type="protein sequence ID" value="RUO53047.1"/>
    <property type="molecule type" value="Genomic_DNA"/>
</dbReference>
<evidence type="ECO:0000256" key="11">
    <source>
        <dbReference type="ARBA" id="ARBA00022989"/>
    </source>
</evidence>